<dbReference type="RefSeq" id="WP_307486825.1">
    <property type="nucleotide sequence ID" value="NZ_JAUTBF010000001.1"/>
</dbReference>
<keyword evidence="3" id="KW-1185">Reference proteome</keyword>
<dbReference type="Gene3D" id="2.60.40.10">
    <property type="entry name" value="Immunoglobulins"/>
    <property type="match status" value="1"/>
</dbReference>
<feature type="region of interest" description="Disordered" evidence="1">
    <location>
        <begin position="66"/>
        <end position="86"/>
    </location>
</feature>
<evidence type="ECO:0000256" key="1">
    <source>
        <dbReference type="SAM" id="MobiDB-lite"/>
    </source>
</evidence>
<protein>
    <recommendedName>
        <fullName evidence="4">Fibronectin type-III domain-containing protein</fullName>
    </recommendedName>
</protein>
<dbReference type="EMBL" id="JAUTBF010000001">
    <property type="protein sequence ID" value="MDQ1124921.1"/>
    <property type="molecule type" value="Genomic_DNA"/>
</dbReference>
<evidence type="ECO:0000313" key="3">
    <source>
        <dbReference type="Proteomes" id="UP001226691"/>
    </source>
</evidence>
<evidence type="ECO:0008006" key="4">
    <source>
        <dbReference type="Google" id="ProtNLM"/>
    </source>
</evidence>
<sequence length="424" mass="45530">MTKASGERGSAAPAVELDAPVEEFSDVVDARGERLRVVSEEGRGSADRSAVALTEDDEAVLLKSLHGDKDPSSLQSPSQLQEAREPGLDGWVEGENYFVDGRAQTSTQELAFDDIAALDESSLDVLVSTATGSSSFSAAWAADGATSYEIYRDGQFVTKTDRHSFADAGLESDRDYVYVARAADGSTAGTETIFQAHTLPSDASRIAQSSRSPVQTLAVPREASWFVYNTFIQQDKVAWDIYKAVGGQCAGVPGDQYGGDNRSFRTPLVGEDPWASGSLRTGARVKIDFGSAAVIEQKNVGTTYLYNSSGGVKETRTASTAGITFSERSVGATLYKVRIQQQVGNPFCQYGAIRANVYVNIWKSGTMQINGSRHPVPAHEAYGLFTNSSGGQYWLRMYEGAQGDFHCVSGTCPEQVIGRTHTPS</sequence>
<accession>A0ABU0TZ35</accession>
<evidence type="ECO:0000313" key="2">
    <source>
        <dbReference type="EMBL" id="MDQ1124921.1"/>
    </source>
</evidence>
<feature type="compositionally biased region" description="Low complexity" evidence="1">
    <location>
        <begin position="72"/>
        <end position="81"/>
    </location>
</feature>
<gene>
    <name evidence="2" type="ORF">QE412_003494</name>
</gene>
<name>A0ABU0TZ35_MICTR</name>
<dbReference type="Proteomes" id="UP001226691">
    <property type="component" value="Unassembled WGS sequence"/>
</dbReference>
<proteinExistence type="predicted"/>
<organism evidence="2 3">
    <name type="scientific">Microbacterium trichothecenolyticum</name>
    <name type="common">Aureobacterium trichothecenolyticum</name>
    <dbReference type="NCBI Taxonomy" id="69370"/>
    <lineage>
        <taxon>Bacteria</taxon>
        <taxon>Bacillati</taxon>
        <taxon>Actinomycetota</taxon>
        <taxon>Actinomycetes</taxon>
        <taxon>Micrococcales</taxon>
        <taxon>Microbacteriaceae</taxon>
        <taxon>Microbacterium</taxon>
    </lineage>
</organism>
<comment type="caution">
    <text evidence="2">The sequence shown here is derived from an EMBL/GenBank/DDBJ whole genome shotgun (WGS) entry which is preliminary data.</text>
</comment>
<reference evidence="2 3" key="1">
    <citation type="submission" date="2023-07" db="EMBL/GenBank/DDBJ databases">
        <title>Functional and genomic diversity of the sorghum phyllosphere microbiome.</title>
        <authorList>
            <person name="Shade A."/>
        </authorList>
    </citation>
    <scope>NUCLEOTIDE SEQUENCE [LARGE SCALE GENOMIC DNA]</scope>
    <source>
        <strain evidence="2 3">SORGH_AS_1207</strain>
    </source>
</reference>
<dbReference type="InterPro" id="IPR013783">
    <property type="entry name" value="Ig-like_fold"/>
</dbReference>